<sequence length="268" mass="32177">SKITQDKIDQSLERLNSSIKLFKEKLKDFNIDKPLEKYNEFYLFEKLYYLRTHDNQLQQELNNLQNQNLNQNQLITSEKIQTFWSKKLENSMFKTDQSITTLAKDIIENINENLFKEKINFNENEEFEENNSIQPPSIDVTDEVKKNLKIDFSDKISALKQISLNLIAKEKCWEKQKDIIHCFDLMKKNLIENYFRSKNFDTNENPIKTKNLKDILIQCDVEEWNQEIDDLSMHLFTTNLLQSYAFNFEILRQQNDFIEESMKEKQDD</sequence>
<comment type="caution">
    <text evidence="3">The sequence shown here is derived from an EMBL/GenBank/DDBJ whole genome shotgun (WGS) entry which is preliminary data.</text>
</comment>
<reference evidence="3" key="1">
    <citation type="submission" date="2021-02" db="EMBL/GenBank/DDBJ databases">
        <authorList>
            <person name="Nowell W R."/>
        </authorList>
    </citation>
    <scope>NUCLEOTIDE SEQUENCE</scope>
</reference>
<gene>
    <name evidence="2" type="ORF">OVA965_LOCUS44417</name>
    <name evidence="3" type="ORF">TMI583_LOCUS47203</name>
</gene>
<dbReference type="AlphaFoldDB" id="A0A8S2X8Z5"/>
<accession>A0A8S2X8Z5</accession>
<evidence type="ECO:0000313" key="3">
    <source>
        <dbReference type="EMBL" id="CAF4482341.1"/>
    </source>
</evidence>
<evidence type="ECO:0000256" key="1">
    <source>
        <dbReference type="SAM" id="Coils"/>
    </source>
</evidence>
<name>A0A8S2X8Z5_9BILA</name>
<keyword evidence="1" id="KW-0175">Coiled coil</keyword>
<protein>
    <submittedName>
        <fullName evidence="3">Uncharacterized protein</fullName>
    </submittedName>
</protein>
<dbReference type="EMBL" id="CAJNOK010063251">
    <property type="protein sequence ID" value="CAF1643379.1"/>
    <property type="molecule type" value="Genomic_DNA"/>
</dbReference>
<evidence type="ECO:0000313" key="2">
    <source>
        <dbReference type="EMBL" id="CAF1643379.1"/>
    </source>
</evidence>
<dbReference type="EMBL" id="CAJOBA010090473">
    <property type="protein sequence ID" value="CAF4482341.1"/>
    <property type="molecule type" value="Genomic_DNA"/>
</dbReference>
<proteinExistence type="predicted"/>
<dbReference type="Proteomes" id="UP000677228">
    <property type="component" value="Unassembled WGS sequence"/>
</dbReference>
<feature type="non-terminal residue" evidence="3">
    <location>
        <position position="268"/>
    </location>
</feature>
<feature type="coiled-coil region" evidence="1">
    <location>
        <begin position="12"/>
        <end position="74"/>
    </location>
</feature>
<feature type="non-terminal residue" evidence="3">
    <location>
        <position position="1"/>
    </location>
</feature>
<organism evidence="3 4">
    <name type="scientific">Didymodactylos carnosus</name>
    <dbReference type="NCBI Taxonomy" id="1234261"/>
    <lineage>
        <taxon>Eukaryota</taxon>
        <taxon>Metazoa</taxon>
        <taxon>Spiralia</taxon>
        <taxon>Gnathifera</taxon>
        <taxon>Rotifera</taxon>
        <taxon>Eurotatoria</taxon>
        <taxon>Bdelloidea</taxon>
        <taxon>Philodinida</taxon>
        <taxon>Philodinidae</taxon>
        <taxon>Didymodactylos</taxon>
    </lineage>
</organism>
<evidence type="ECO:0000313" key="4">
    <source>
        <dbReference type="Proteomes" id="UP000682733"/>
    </source>
</evidence>
<dbReference type="Proteomes" id="UP000682733">
    <property type="component" value="Unassembled WGS sequence"/>
</dbReference>